<dbReference type="AlphaFoldDB" id="A0A5C0AZ49"/>
<dbReference type="PROSITE" id="PS50113">
    <property type="entry name" value="PAC"/>
    <property type="match status" value="1"/>
</dbReference>
<dbReference type="RefSeq" id="WP_148816756.1">
    <property type="nucleotide sequence ID" value="NZ_CP043046.1"/>
</dbReference>
<dbReference type="InterPro" id="IPR000160">
    <property type="entry name" value="GGDEF_dom"/>
</dbReference>
<dbReference type="CDD" id="cd01949">
    <property type="entry name" value="GGDEF"/>
    <property type="match status" value="1"/>
</dbReference>
<dbReference type="PROSITE" id="PS50112">
    <property type="entry name" value="PAS"/>
    <property type="match status" value="1"/>
</dbReference>
<feature type="domain" description="GGDEF" evidence="3">
    <location>
        <begin position="346"/>
        <end position="478"/>
    </location>
</feature>
<dbReference type="InterPro" id="IPR013655">
    <property type="entry name" value="PAS_fold_3"/>
</dbReference>
<dbReference type="NCBIfam" id="TIGR00254">
    <property type="entry name" value="GGDEF"/>
    <property type="match status" value="1"/>
</dbReference>
<dbReference type="PANTHER" id="PTHR44757:SF2">
    <property type="entry name" value="BIOFILM ARCHITECTURE MAINTENANCE PROTEIN MBAA"/>
    <property type="match status" value="1"/>
</dbReference>
<dbReference type="Proteomes" id="UP000325161">
    <property type="component" value="Chromosome"/>
</dbReference>
<accession>A0A5C0AZ49</accession>
<name>A0A5C0AZ49_9BURK</name>
<evidence type="ECO:0000259" key="1">
    <source>
        <dbReference type="PROSITE" id="PS50112"/>
    </source>
</evidence>
<dbReference type="EMBL" id="CP043046">
    <property type="protein sequence ID" value="QEI07709.1"/>
    <property type="molecule type" value="Genomic_DNA"/>
</dbReference>
<dbReference type="SMART" id="SM00267">
    <property type="entry name" value="GGDEF"/>
    <property type="match status" value="1"/>
</dbReference>
<dbReference type="InterPro" id="IPR000700">
    <property type="entry name" value="PAS-assoc_C"/>
</dbReference>
<dbReference type="SUPFAM" id="SSF55073">
    <property type="entry name" value="Nucleotide cyclase"/>
    <property type="match status" value="1"/>
</dbReference>
<dbReference type="InterPro" id="IPR029787">
    <property type="entry name" value="Nucleotide_cyclase"/>
</dbReference>
<dbReference type="Pfam" id="PF00990">
    <property type="entry name" value="GGDEF"/>
    <property type="match status" value="1"/>
</dbReference>
<dbReference type="SUPFAM" id="SSF55785">
    <property type="entry name" value="PYP-like sensor domain (PAS domain)"/>
    <property type="match status" value="1"/>
</dbReference>
<dbReference type="InterPro" id="IPR003018">
    <property type="entry name" value="GAF"/>
</dbReference>
<keyword evidence="5" id="KW-1185">Reference proteome</keyword>
<dbReference type="InterPro" id="IPR029016">
    <property type="entry name" value="GAF-like_dom_sf"/>
</dbReference>
<dbReference type="SMART" id="SM00091">
    <property type="entry name" value="PAS"/>
    <property type="match status" value="1"/>
</dbReference>
<dbReference type="OrthoDB" id="9813903at2"/>
<proteinExistence type="predicted"/>
<dbReference type="SUPFAM" id="SSF55781">
    <property type="entry name" value="GAF domain-like"/>
    <property type="match status" value="1"/>
</dbReference>
<dbReference type="Gene3D" id="3.30.450.40">
    <property type="match status" value="1"/>
</dbReference>
<evidence type="ECO:0000259" key="3">
    <source>
        <dbReference type="PROSITE" id="PS50887"/>
    </source>
</evidence>
<dbReference type="CDD" id="cd00130">
    <property type="entry name" value="PAS"/>
    <property type="match status" value="1"/>
</dbReference>
<dbReference type="SMART" id="SM00065">
    <property type="entry name" value="GAF"/>
    <property type="match status" value="1"/>
</dbReference>
<dbReference type="PROSITE" id="PS50887">
    <property type="entry name" value="GGDEF"/>
    <property type="match status" value="1"/>
</dbReference>
<evidence type="ECO:0000313" key="4">
    <source>
        <dbReference type="EMBL" id="QEI07709.1"/>
    </source>
</evidence>
<organism evidence="4 5">
    <name type="scientific">Pigmentiphaga aceris</name>
    <dbReference type="NCBI Taxonomy" id="1940612"/>
    <lineage>
        <taxon>Bacteria</taxon>
        <taxon>Pseudomonadati</taxon>
        <taxon>Pseudomonadota</taxon>
        <taxon>Betaproteobacteria</taxon>
        <taxon>Burkholderiales</taxon>
        <taxon>Alcaligenaceae</taxon>
        <taxon>Pigmentiphaga</taxon>
    </lineage>
</organism>
<reference evidence="4 5" key="1">
    <citation type="submission" date="2019-08" db="EMBL/GenBank/DDBJ databases">
        <title>Amphibian skin-associated Pigmentiphaga: genome sequence and occurrence across geography and hosts.</title>
        <authorList>
            <person name="Bletz M.C."/>
            <person name="Bunk B."/>
            <person name="Sproeer C."/>
            <person name="Biwer P."/>
            <person name="Reiter S."/>
            <person name="Rabemananjara F.C.E."/>
            <person name="Schulz S."/>
            <person name="Overmann J."/>
            <person name="Vences M."/>
        </authorList>
    </citation>
    <scope>NUCLEOTIDE SEQUENCE [LARGE SCALE GENOMIC DNA]</scope>
    <source>
        <strain evidence="4 5">Mada1488</strain>
    </source>
</reference>
<evidence type="ECO:0000313" key="5">
    <source>
        <dbReference type="Proteomes" id="UP000325161"/>
    </source>
</evidence>
<protein>
    <submittedName>
        <fullName evidence="4">Diguanylate cyclase</fullName>
    </submittedName>
</protein>
<dbReference type="KEGG" id="pacr:FXN63_19095"/>
<dbReference type="Pfam" id="PF08447">
    <property type="entry name" value="PAS_3"/>
    <property type="match status" value="1"/>
</dbReference>
<dbReference type="InterPro" id="IPR052155">
    <property type="entry name" value="Biofilm_reg_signaling"/>
</dbReference>
<dbReference type="FunFam" id="3.30.70.270:FF:000001">
    <property type="entry name" value="Diguanylate cyclase domain protein"/>
    <property type="match status" value="1"/>
</dbReference>
<dbReference type="InterPro" id="IPR001610">
    <property type="entry name" value="PAC"/>
</dbReference>
<dbReference type="InterPro" id="IPR000014">
    <property type="entry name" value="PAS"/>
</dbReference>
<sequence>MKTRLHELHRISLVRHPDYASLYRDHLDTGKRLLGMPTGVIARIEGVTYRILAVSSPLENLQPDQIYPLANVFCEQVIRERRTVAHHNIGGDPTTNQYQVYKDTGLERYLGAPLWVNDQIYGTLSFSDTVPQAEPFSADDLEFLELQALALGRAIERDLQDQQRALIEQRLNEQIALFESAFHSAAIGMALVAREGRWLKVNRAMCDMLGYTEDELLEIDFQRVTHPDDLGKDLAQFNELVEGRRNAYQLEKRYLHKSGSVVWALLYVSMIRDRTGNLNYFVSQVQDITERKQTEAELLAHRSQLQIANISLRALASVDQLTGLGNRRAFNRQLEDAIADAQRSRHPLSLLMVDVDRFKQYNDDFGHPAGDSALRAVARCLSRSSRAGDFVARYGGEEFVVLLPDTNREEAMEVAERLRSSVAQITTEKRAITASVGVSTRLPTDPGIDADLVRLISSADVALYRAKSNGRNQVVADE</sequence>
<dbReference type="InterPro" id="IPR043128">
    <property type="entry name" value="Rev_trsase/Diguanyl_cyclase"/>
</dbReference>
<gene>
    <name evidence="4" type="ORF">FXN63_19095</name>
</gene>
<dbReference type="Gene3D" id="3.30.450.20">
    <property type="entry name" value="PAS domain"/>
    <property type="match status" value="1"/>
</dbReference>
<feature type="domain" description="PAS" evidence="1">
    <location>
        <begin position="174"/>
        <end position="244"/>
    </location>
</feature>
<dbReference type="PANTHER" id="PTHR44757">
    <property type="entry name" value="DIGUANYLATE CYCLASE DGCP"/>
    <property type="match status" value="1"/>
</dbReference>
<dbReference type="Gene3D" id="3.30.70.270">
    <property type="match status" value="1"/>
</dbReference>
<dbReference type="InterPro" id="IPR035965">
    <property type="entry name" value="PAS-like_dom_sf"/>
</dbReference>
<dbReference type="NCBIfam" id="TIGR00229">
    <property type="entry name" value="sensory_box"/>
    <property type="match status" value="1"/>
</dbReference>
<dbReference type="Pfam" id="PF01590">
    <property type="entry name" value="GAF"/>
    <property type="match status" value="1"/>
</dbReference>
<dbReference type="SMART" id="SM00086">
    <property type="entry name" value="PAC"/>
    <property type="match status" value="1"/>
</dbReference>
<dbReference type="GO" id="GO:0003824">
    <property type="term" value="F:catalytic activity"/>
    <property type="evidence" value="ECO:0007669"/>
    <property type="project" value="UniProtKB-ARBA"/>
</dbReference>
<evidence type="ECO:0000259" key="2">
    <source>
        <dbReference type="PROSITE" id="PS50113"/>
    </source>
</evidence>
<feature type="domain" description="PAC" evidence="2">
    <location>
        <begin position="248"/>
        <end position="300"/>
    </location>
</feature>